<sequence>MARSKAKKMREKRVREGKRNPIHDRSAFAHQEMYNLMTTKKTKSRSEKLNRIKHKKRLSSTGFSEDHSRFVVYTASF</sequence>
<accession>A0ABR8SLL5</accession>
<dbReference type="Proteomes" id="UP000603641">
    <property type="component" value="Unassembled WGS sequence"/>
</dbReference>
<evidence type="ECO:0000313" key="3">
    <source>
        <dbReference type="Proteomes" id="UP000603641"/>
    </source>
</evidence>
<evidence type="ECO:0000256" key="1">
    <source>
        <dbReference type="SAM" id="MobiDB-lite"/>
    </source>
</evidence>
<protein>
    <recommendedName>
        <fullName evidence="4">YqkK</fullName>
    </recommendedName>
</protein>
<evidence type="ECO:0000313" key="2">
    <source>
        <dbReference type="EMBL" id="MBD7964019.1"/>
    </source>
</evidence>
<organism evidence="2 3">
    <name type="scientific">Fictibacillus norfolkensis</name>
    <dbReference type="NCBI Taxonomy" id="2762233"/>
    <lineage>
        <taxon>Bacteria</taxon>
        <taxon>Bacillati</taxon>
        <taxon>Bacillota</taxon>
        <taxon>Bacilli</taxon>
        <taxon>Bacillales</taxon>
        <taxon>Fictibacillaceae</taxon>
        <taxon>Fictibacillus</taxon>
    </lineage>
</organism>
<feature type="compositionally biased region" description="Basic and acidic residues" evidence="1">
    <location>
        <begin position="13"/>
        <end position="24"/>
    </location>
</feature>
<dbReference type="RefSeq" id="WP_191753401.1">
    <property type="nucleotide sequence ID" value="NZ_JACSQM010000003.1"/>
</dbReference>
<proteinExistence type="predicted"/>
<feature type="region of interest" description="Disordered" evidence="1">
    <location>
        <begin position="1"/>
        <end position="24"/>
    </location>
</feature>
<comment type="caution">
    <text evidence="2">The sequence shown here is derived from an EMBL/GenBank/DDBJ whole genome shotgun (WGS) entry which is preliminary data.</text>
</comment>
<dbReference type="EMBL" id="JACSQM010000003">
    <property type="protein sequence ID" value="MBD7964019.1"/>
    <property type="molecule type" value="Genomic_DNA"/>
</dbReference>
<name>A0ABR8SLL5_9BACL</name>
<feature type="region of interest" description="Disordered" evidence="1">
    <location>
        <begin position="40"/>
        <end position="61"/>
    </location>
</feature>
<keyword evidence="3" id="KW-1185">Reference proteome</keyword>
<reference evidence="2 3" key="1">
    <citation type="submission" date="2020-08" db="EMBL/GenBank/DDBJ databases">
        <title>A Genomic Blueprint of the Chicken Gut Microbiome.</title>
        <authorList>
            <person name="Gilroy R."/>
            <person name="Ravi A."/>
            <person name="Getino M."/>
            <person name="Pursley I."/>
            <person name="Horton D.L."/>
            <person name="Alikhan N.-F."/>
            <person name="Baker D."/>
            <person name="Gharbi K."/>
            <person name="Hall N."/>
            <person name="Watson M."/>
            <person name="Adriaenssens E.M."/>
            <person name="Foster-Nyarko E."/>
            <person name="Jarju S."/>
            <person name="Secka A."/>
            <person name="Antonio M."/>
            <person name="Oren A."/>
            <person name="Chaudhuri R."/>
            <person name="La Ragione R.M."/>
            <person name="Hildebrand F."/>
            <person name="Pallen M.J."/>
        </authorList>
    </citation>
    <scope>NUCLEOTIDE SEQUENCE [LARGE SCALE GENOMIC DNA]</scope>
    <source>
        <strain evidence="2 3">Sa2CUA10</strain>
    </source>
</reference>
<feature type="compositionally biased region" description="Basic residues" evidence="1">
    <location>
        <begin position="1"/>
        <end position="12"/>
    </location>
</feature>
<gene>
    <name evidence="2" type="ORF">H9648_08135</name>
</gene>
<evidence type="ECO:0008006" key="4">
    <source>
        <dbReference type="Google" id="ProtNLM"/>
    </source>
</evidence>